<evidence type="ECO:0000313" key="7">
    <source>
        <dbReference type="EMBL" id="MCV3274003.1"/>
    </source>
</evidence>
<comment type="function">
    <text evidence="5">Part of the ABC transporter complex HmuTUV involved in hemin import. Responsible for energy coupling to the transport system.</text>
</comment>
<dbReference type="Gene3D" id="3.40.50.300">
    <property type="entry name" value="P-loop containing nucleotide triphosphate hydrolases"/>
    <property type="match status" value="1"/>
</dbReference>
<dbReference type="PANTHER" id="PTHR42794:SF1">
    <property type="entry name" value="HEMIN IMPORT ATP-BINDING PROTEIN HMUV"/>
    <property type="match status" value="1"/>
</dbReference>
<dbReference type="NCBIfam" id="NF010068">
    <property type="entry name" value="PRK13548.1"/>
    <property type="match status" value="1"/>
</dbReference>
<keyword evidence="8" id="KW-1185">Reference proteome</keyword>
<evidence type="ECO:0000313" key="8">
    <source>
        <dbReference type="Proteomes" id="UP001208690"/>
    </source>
</evidence>
<dbReference type="InterPro" id="IPR027417">
    <property type="entry name" value="P-loop_NTPase"/>
</dbReference>
<dbReference type="CDD" id="cd03214">
    <property type="entry name" value="ABC_Iron-Siderophores_B12_Hemin"/>
    <property type="match status" value="1"/>
</dbReference>
<feature type="domain" description="ABC transporter" evidence="6">
    <location>
        <begin position="2"/>
        <end position="237"/>
    </location>
</feature>
<evidence type="ECO:0000256" key="1">
    <source>
        <dbReference type="ARBA" id="ARBA00022448"/>
    </source>
</evidence>
<evidence type="ECO:0000256" key="5">
    <source>
        <dbReference type="ARBA" id="ARBA00037066"/>
    </source>
</evidence>
<dbReference type="PANTHER" id="PTHR42794">
    <property type="entry name" value="HEMIN IMPORT ATP-BINDING PROTEIN HMUV"/>
    <property type="match status" value="1"/>
</dbReference>
<evidence type="ECO:0000256" key="3">
    <source>
        <dbReference type="ARBA" id="ARBA00022840"/>
    </source>
</evidence>
<dbReference type="SMART" id="SM00382">
    <property type="entry name" value="AAA"/>
    <property type="match status" value="1"/>
</dbReference>
<sequence>MITARNITLSYGRTPVLEGVDFAAQPGVLTAIVGPNGSGKSSLLKALTGEVPCAGEVVIAGHALASTPAWRLASLRAVLPQATPMSFPFQAIEVVRLGLGQSISDDPDRPYRALARVGLADSADRFYQALSGGEQQRVQLARVLCQVWDPLVYGQPRWLLLDEPVSSLDIGHQLEVMGIAKRYAEAGGGVVAVMHDLNLSAMFADQIVLMRAGQIVAAGAPDQVLTDENLSETYNCPVRTRTPPPASHWYLLPQAAMPQNTP</sequence>
<dbReference type="Pfam" id="PF00005">
    <property type="entry name" value="ABC_tran"/>
    <property type="match status" value="1"/>
</dbReference>
<dbReference type="InterPro" id="IPR003593">
    <property type="entry name" value="AAA+_ATPase"/>
</dbReference>
<organism evidence="7 8">
    <name type="scientific">Roseobacter sinensis</name>
    <dbReference type="NCBI Taxonomy" id="2931391"/>
    <lineage>
        <taxon>Bacteria</taxon>
        <taxon>Pseudomonadati</taxon>
        <taxon>Pseudomonadota</taxon>
        <taxon>Alphaproteobacteria</taxon>
        <taxon>Rhodobacterales</taxon>
        <taxon>Roseobacteraceae</taxon>
        <taxon>Roseobacter</taxon>
    </lineage>
</organism>
<dbReference type="RefSeq" id="WP_263846210.1">
    <property type="nucleotide sequence ID" value="NZ_JALIEB010000025.1"/>
</dbReference>
<protein>
    <submittedName>
        <fullName evidence="7">Heme ABC transporter ATP-binding protein</fullName>
    </submittedName>
</protein>
<dbReference type="InterPro" id="IPR017871">
    <property type="entry name" value="ABC_transporter-like_CS"/>
</dbReference>
<dbReference type="EMBL" id="JALIEB010000025">
    <property type="protein sequence ID" value="MCV3274003.1"/>
    <property type="molecule type" value="Genomic_DNA"/>
</dbReference>
<keyword evidence="2" id="KW-0547">Nucleotide-binding</keyword>
<dbReference type="PROSITE" id="PS00211">
    <property type="entry name" value="ABC_TRANSPORTER_1"/>
    <property type="match status" value="1"/>
</dbReference>
<dbReference type="InterPro" id="IPR003439">
    <property type="entry name" value="ABC_transporter-like_ATP-bd"/>
</dbReference>
<evidence type="ECO:0000256" key="2">
    <source>
        <dbReference type="ARBA" id="ARBA00022741"/>
    </source>
</evidence>
<evidence type="ECO:0000259" key="6">
    <source>
        <dbReference type="PROSITE" id="PS50893"/>
    </source>
</evidence>
<accession>A0ABT3BKA9</accession>
<keyword evidence="4" id="KW-1278">Translocase</keyword>
<dbReference type="SUPFAM" id="SSF52540">
    <property type="entry name" value="P-loop containing nucleoside triphosphate hydrolases"/>
    <property type="match status" value="1"/>
</dbReference>
<keyword evidence="3 7" id="KW-0067">ATP-binding</keyword>
<name>A0ABT3BKA9_9RHOB</name>
<dbReference type="GO" id="GO:0005524">
    <property type="term" value="F:ATP binding"/>
    <property type="evidence" value="ECO:0007669"/>
    <property type="project" value="UniProtKB-KW"/>
</dbReference>
<comment type="caution">
    <text evidence="7">The sequence shown here is derived from an EMBL/GenBank/DDBJ whole genome shotgun (WGS) entry which is preliminary data.</text>
</comment>
<reference evidence="7 8" key="1">
    <citation type="submission" date="2022-04" db="EMBL/GenBank/DDBJ databases">
        <title>Roseobacter sp. WL0113 is a bacterium isolated from neritic sediment.</title>
        <authorList>
            <person name="Wang L."/>
            <person name="He W."/>
            <person name="Zhang D.-F."/>
        </authorList>
    </citation>
    <scope>NUCLEOTIDE SEQUENCE [LARGE SCALE GENOMIC DNA]</scope>
    <source>
        <strain evidence="7 8">WL0113</strain>
    </source>
</reference>
<gene>
    <name evidence="7" type="ORF">MUB52_21425</name>
</gene>
<evidence type="ECO:0000256" key="4">
    <source>
        <dbReference type="ARBA" id="ARBA00022967"/>
    </source>
</evidence>
<proteinExistence type="predicted"/>
<keyword evidence="1" id="KW-0813">Transport</keyword>
<dbReference type="PROSITE" id="PS50893">
    <property type="entry name" value="ABC_TRANSPORTER_2"/>
    <property type="match status" value="1"/>
</dbReference>
<dbReference type="Proteomes" id="UP001208690">
    <property type="component" value="Unassembled WGS sequence"/>
</dbReference>